<dbReference type="InterPro" id="IPR050487">
    <property type="entry name" value="FtsQ_DivIB"/>
</dbReference>
<comment type="caution">
    <text evidence="10">The sequence shown here is derived from an EMBL/GenBank/DDBJ whole genome shotgun (WGS) entry which is preliminary data.</text>
</comment>
<dbReference type="InterPro" id="IPR034746">
    <property type="entry name" value="POTRA"/>
</dbReference>
<dbReference type="RefSeq" id="WP_163815079.1">
    <property type="nucleotide sequence ID" value="NZ_JAAGOB010000001.1"/>
</dbReference>
<evidence type="ECO:0000256" key="7">
    <source>
        <dbReference type="ARBA" id="ARBA00023306"/>
    </source>
</evidence>
<dbReference type="GO" id="GO:0051301">
    <property type="term" value="P:cell division"/>
    <property type="evidence" value="ECO:0007669"/>
    <property type="project" value="UniProtKB-KW"/>
</dbReference>
<evidence type="ECO:0000259" key="9">
    <source>
        <dbReference type="PROSITE" id="PS51779"/>
    </source>
</evidence>
<keyword evidence="3" id="KW-0132">Cell division</keyword>
<evidence type="ECO:0000313" key="11">
    <source>
        <dbReference type="Proteomes" id="UP000469185"/>
    </source>
</evidence>
<dbReference type="AlphaFoldDB" id="A0A6N9YFS6"/>
<reference evidence="10 11" key="1">
    <citation type="submission" date="2020-02" db="EMBL/GenBank/DDBJ databases">
        <authorList>
            <person name="Li X.-J."/>
            <person name="Feng X.-M."/>
        </authorList>
    </citation>
    <scope>NUCLEOTIDE SEQUENCE [LARGE SCALE GENOMIC DNA]</scope>
    <source>
        <strain evidence="10 11">CGMCC 4.7225</strain>
    </source>
</reference>
<dbReference type="GO" id="GO:0005886">
    <property type="term" value="C:plasma membrane"/>
    <property type="evidence" value="ECO:0007669"/>
    <property type="project" value="TreeGrafter"/>
</dbReference>
<evidence type="ECO:0000256" key="1">
    <source>
        <dbReference type="ARBA" id="ARBA00004370"/>
    </source>
</evidence>
<dbReference type="PANTHER" id="PTHR37820">
    <property type="entry name" value="CELL DIVISION PROTEIN DIVIB"/>
    <property type="match status" value="1"/>
</dbReference>
<accession>A0A6N9YFS6</accession>
<keyword evidence="11" id="KW-1185">Reference proteome</keyword>
<dbReference type="Proteomes" id="UP000469185">
    <property type="component" value="Unassembled WGS sequence"/>
</dbReference>
<keyword evidence="5 8" id="KW-1133">Transmembrane helix</keyword>
<dbReference type="Pfam" id="PF08478">
    <property type="entry name" value="POTRA_1"/>
    <property type="match status" value="1"/>
</dbReference>
<evidence type="ECO:0000313" key="10">
    <source>
        <dbReference type="EMBL" id="NED93822.1"/>
    </source>
</evidence>
<gene>
    <name evidence="10" type="ORF">G1H11_00645</name>
</gene>
<comment type="subcellular location">
    <subcellularLocation>
        <location evidence="1">Membrane</location>
    </subcellularLocation>
</comment>
<evidence type="ECO:0000256" key="4">
    <source>
        <dbReference type="ARBA" id="ARBA00022692"/>
    </source>
</evidence>
<dbReference type="EMBL" id="JAAGOB010000001">
    <property type="protein sequence ID" value="NED93822.1"/>
    <property type="molecule type" value="Genomic_DNA"/>
</dbReference>
<name>A0A6N9YFS6_9ACTN</name>
<sequence length="246" mass="25964">MSTATRSAGAERFAARARRRRFRGAVRVVIALLLAVAAGGLAWLVGWSSVLSVNDVAVHGVGDDLRSDVTDIAEVPIGVPLIRVDTDGVADRVRELPDVGEVSVRRSWPNTLTIDIAAREASAAVRDGRSWWSVDETGVLFGRADTPPDGVPVLVTPTDESARLARVTGVAVVTSLPSSIDQLVESVEAESPAGVRLILTDGTTVVWGTADRAQDKTRALLALMEAHDEDPPSVYDVSAPDTPAVS</sequence>
<organism evidence="10 11">
    <name type="scientific">Phytoactinopolyspora alkaliphila</name>
    <dbReference type="NCBI Taxonomy" id="1783498"/>
    <lineage>
        <taxon>Bacteria</taxon>
        <taxon>Bacillati</taxon>
        <taxon>Actinomycetota</taxon>
        <taxon>Actinomycetes</taxon>
        <taxon>Jiangellales</taxon>
        <taxon>Jiangellaceae</taxon>
        <taxon>Phytoactinopolyspora</taxon>
    </lineage>
</organism>
<keyword evidence="7" id="KW-0131">Cell cycle</keyword>
<dbReference type="InterPro" id="IPR013685">
    <property type="entry name" value="POTRA_FtsQ_type"/>
</dbReference>
<dbReference type="Gene3D" id="3.10.20.310">
    <property type="entry name" value="membrane protein fhac"/>
    <property type="match status" value="1"/>
</dbReference>
<dbReference type="PROSITE" id="PS51779">
    <property type="entry name" value="POTRA"/>
    <property type="match status" value="1"/>
</dbReference>
<keyword evidence="4 8" id="KW-0812">Transmembrane</keyword>
<evidence type="ECO:0000256" key="6">
    <source>
        <dbReference type="ARBA" id="ARBA00023136"/>
    </source>
</evidence>
<dbReference type="InterPro" id="IPR005548">
    <property type="entry name" value="Cell_div_FtsQ/DivIB_C"/>
</dbReference>
<proteinExistence type="predicted"/>
<dbReference type="Pfam" id="PF03799">
    <property type="entry name" value="FtsQ_DivIB_C"/>
    <property type="match status" value="1"/>
</dbReference>
<evidence type="ECO:0000256" key="2">
    <source>
        <dbReference type="ARBA" id="ARBA00022475"/>
    </source>
</evidence>
<evidence type="ECO:0000256" key="3">
    <source>
        <dbReference type="ARBA" id="ARBA00022618"/>
    </source>
</evidence>
<keyword evidence="2" id="KW-1003">Cell membrane</keyword>
<evidence type="ECO:0000256" key="5">
    <source>
        <dbReference type="ARBA" id="ARBA00022989"/>
    </source>
</evidence>
<feature type="transmembrane region" description="Helical" evidence="8">
    <location>
        <begin position="25"/>
        <end position="47"/>
    </location>
</feature>
<keyword evidence="6 8" id="KW-0472">Membrane</keyword>
<dbReference type="PANTHER" id="PTHR37820:SF1">
    <property type="entry name" value="CELL DIVISION PROTEIN FTSQ"/>
    <property type="match status" value="1"/>
</dbReference>
<evidence type="ECO:0000256" key="8">
    <source>
        <dbReference type="SAM" id="Phobius"/>
    </source>
</evidence>
<protein>
    <submittedName>
        <fullName evidence="10">FtsQ-type POTRA domain-containing protein</fullName>
    </submittedName>
</protein>
<feature type="domain" description="POTRA" evidence="9">
    <location>
        <begin position="51"/>
        <end position="119"/>
    </location>
</feature>